<feature type="compositionally biased region" description="Basic and acidic residues" evidence="1">
    <location>
        <begin position="24"/>
        <end position="33"/>
    </location>
</feature>
<sequence>MVSRLETTNAKMGLQKYQNWKEPSCTKHSREPLSEVFPYPDADTHNRNREKKQDSATDIAVTLYFIIHLYYS</sequence>
<feature type="compositionally biased region" description="Basic and acidic residues" evidence="1">
    <location>
        <begin position="42"/>
        <end position="54"/>
    </location>
</feature>
<evidence type="ECO:0000313" key="2">
    <source>
        <dbReference type="EMBL" id="CEK82398.1"/>
    </source>
</evidence>
<feature type="non-terminal residue" evidence="2">
    <location>
        <position position="72"/>
    </location>
</feature>
<evidence type="ECO:0000256" key="1">
    <source>
        <dbReference type="SAM" id="MobiDB-lite"/>
    </source>
</evidence>
<protein>
    <submittedName>
        <fullName evidence="2">Uncharacterized protein</fullName>
    </submittedName>
</protein>
<dbReference type="EMBL" id="HACG01035533">
    <property type="protein sequence ID" value="CEK82398.1"/>
    <property type="molecule type" value="Transcribed_RNA"/>
</dbReference>
<name>A0A0B7ANI1_9EUPU</name>
<organism evidence="2">
    <name type="scientific">Arion vulgaris</name>
    <dbReference type="NCBI Taxonomy" id="1028688"/>
    <lineage>
        <taxon>Eukaryota</taxon>
        <taxon>Metazoa</taxon>
        <taxon>Spiralia</taxon>
        <taxon>Lophotrochozoa</taxon>
        <taxon>Mollusca</taxon>
        <taxon>Gastropoda</taxon>
        <taxon>Heterobranchia</taxon>
        <taxon>Euthyneura</taxon>
        <taxon>Panpulmonata</taxon>
        <taxon>Eupulmonata</taxon>
        <taxon>Stylommatophora</taxon>
        <taxon>Helicina</taxon>
        <taxon>Arionoidea</taxon>
        <taxon>Arionidae</taxon>
        <taxon>Arion</taxon>
    </lineage>
</organism>
<accession>A0A0B7ANI1</accession>
<gene>
    <name evidence="2" type="primary">ORF131308</name>
</gene>
<proteinExistence type="predicted"/>
<reference evidence="2" key="1">
    <citation type="submission" date="2014-12" db="EMBL/GenBank/DDBJ databases">
        <title>Insight into the proteome of Arion vulgaris.</title>
        <authorList>
            <person name="Aradska J."/>
            <person name="Bulat T."/>
            <person name="Smidak R."/>
            <person name="Sarate P."/>
            <person name="Gangsoo J."/>
            <person name="Sialana F."/>
            <person name="Bilban M."/>
            <person name="Lubec G."/>
        </authorList>
    </citation>
    <scope>NUCLEOTIDE SEQUENCE</scope>
    <source>
        <tissue evidence="2">Skin</tissue>
    </source>
</reference>
<dbReference type="AlphaFoldDB" id="A0A0B7ANI1"/>
<feature type="region of interest" description="Disordered" evidence="1">
    <location>
        <begin position="23"/>
        <end position="54"/>
    </location>
</feature>